<evidence type="ECO:0000313" key="11">
    <source>
        <dbReference type="EMBL" id="GMA85007.1"/>
    </source>
</evidence>
<evidence type="ECO:0000259" key="7">
    <source>
        <dbReference type="Pfam" id="PF01182"/>
    </source>
</evidence>
<keyword evidence="12" id="KW-1185">Reference proteome</keyword>
<organism evidence="11 12">
    <name type="scientific">Angustibacter aerolatus</name>
    <dbReference type="NCBI Taxonomy" id="1162965"/>
    <lineage>
        <taxon>Bacteria</taxon>
        <taxon>Bacillati</taxon>
        <taxon>Actinomycetota</taxon>
        <taxon>Actinomycetes</taxon>
        <taxon>Kineosporiales</taxon>
        <taxon>Kineosporiaceae</taxon>
    </lineage>
</organism>
<evidence type="ECO:0000256" key="5">
    <source>
        <dbReference type="ARBA" id="ARBA00020337"/>
    </source>
</evidence>
<accession>A0ABQ6JDM2</accession>
<evidence type="ECO:0000259" key="9">
    <source>
        <dbReference type="Pfam" id="PF10128"/>
    </source>
</evidence>
<dbReference type="Pfam" id="PF02781">
    <property type="entry name" value="G6PD_C"/>
    <property type="match status" value="1"/>
</dbReference>
<dbReference type="Pfam" id="PF20171">
    <property type="entry name" value="OpcA_G6PD_C"/>
    <property type="match status" value="1"/>
</dbReference>
<evidence type="ECO:0000256" key="1">
    <source>
        <dbReference type="ARBA" id="ARBA00000832"/>
    </source>
</evidence>
<name>A0ABQ6JDM2_9ACTN</name>
<protein>
    <recommendedName>
        <fullName evidence="5">6-phosphogluconolactonase</fullName>
        <ecNumber evidence="4">3.1.1.31</ecNumber>
    </recommendedName>
</protein>
<evidence type="ECO:0000256" key="2">
    <source>
        <dbReference type="ARBA" id="ARBA00002681"/>
    </source>
</evidence>
<feature type="compositionally biased region" description="Basic and acidic residues" evidence="6">
    <location>
        <begin position="525"/>
        <end position="548"/>
    </location>
</feature>
<dbReference type="PANTHER" id="PTHR38658">
    <property type="entry name" value="OXPP CYCLE PROTEIN OPCA-RELATED"/>
    <property type="match status" value="1"/>
</dbReference>
<dbReference type="InterPro" id="IPR004555">
    <property type="entry name" value="G6PDH_assembly_OpcA"/>
</dbReference>
<evidence type="ECO:0000256" key="3">
    <source>
        <dbReference type="ARBA" id="ARBA00004961"/>
    </source>
</evidence>
<comment type="function">
    <text evidence="2">Hydrolysis of 6-phosphogluconolactone to 6-phosphogluconate.</text>
</comment>
<dbReference type="InterPro" id="IPR006148">
    <property type="entry name" value="Glc/Gal-6P_isomerase"/>
</dbReference>
<proteinExistence type="predicted"/>
<feature type="compositionally biased region" description="Basic and acidic residues" evidence="6">
    <location>
        <begin position="498"/>
        <end position="510"/>
    </location>
</feature>
<feature type="domain" description="Glucose-6-phosphate dehydrogenase assembly protein OpcA C-terminal" evidence="10">
    <location>
        <begin position="304"/>
        <end position="420"/>
    </location>
</feature>
<feature type="domain" description="Glucose-6-phosphate dehydrogenase C-terminal" evidence="8">
    <location>
        <begin position="2"/>
        <end position="92"/>
    </location>
</feature>
<reference evidence="12" key="1">
    <citation type="journal article" date="2019" name="Int. J. Syst. Evol. Microbiol.">
        <title>The Global Catalogue of Microorganisms (GCM) 10K type strain sequencing project: providing services to taxonomists for standard genome sequencing and annotation.</title>
        <authorList>
            <consortium name="The Broad Institute Genomics Platform"/>
            <consortium name="The Broad Institute Genome Sequencing Center for Infectious Disease"/>
            <person name="Wu L."/>
            <person name="Ma J."/>
        </authorList>
    </citation>
    <scope>NUCLEOTIDE SEQUENCE [LARGE SCALE GENOMIC DNA]</scope>
    <source>
        <strain evidence="12">NBRC 108730</strain>
    </source>
</reference>
<evidence type="ECO:0000256" key="6">
    <source>
        <dbReference type="SAM" id="MobiDB-lite"/>
    </source>
</evidence>
<dbReference type="SUPFAM" id="SSF55347">
    <property type="entry name" value="Glyceraldehyde-3-phosphate dehydrogenase-like, C-terminal domain"/>
    <property type="match status" value="1"/>
</dbReference>
<dbReference type="Pfam" id="PF01182">
    <property type="entry name" value="Glucosamine_iso"/>
    <property type="match status" value="1"/>
</dbReference>
<dbReference type="CDD" id="cd01400">
    <property type="entry name" value="6PGL"/>
    <property type="match status" value="1"/>
</dbReference>
<dbReference type="SUPFAM" id="SSF100950">
    <property type="entry name" value="NagB/RpiA/CoA transferase-like"/>
    <property type="match status" value="1"/>
</dbReference>
<feature type="region of interest" description="Disordered" evidence="6">
    <location>
        <begin position="417"/>
        <end position="554"/>
    </location>
</feature>
<feature type="domain" description="Glucosamine/galactosamine-6-phosphate isomerase" evidence="7">
    <location>
        <begin position="581"/>
        <end position="811"/>
    </location>
</feature>
<evidence type="ECO:0000259" key="10">
    <source>
        <dbReference type="Pfam" id="PF20171"/>
    </source>
</evidence>
<dbReference type="EMBL" id="BSUZ01000001">
    <property type="protein sequence ID" value="GMA85007.1"/>
    <property type="molecule type" value="Genomic_DNA"/>
</dbReference>
<gene>
    <name evidence="11" type="ORF">GCM10025868_02570</name>
</gene>
<evidence type="ECO:0000259" key="8">
    <source>
        <dbReference type="Pfam" id="PF02781"/>
    </source>
</evidence>
<evidence type="ECO:0000313" key="12">
    <source>
        <dbReference type="Proteomes" id="UP001157017"/>
    </source>
</evidence>
<comment type="catalytic activity">
    <reaction evidence="1">
        <text>6-phospho-D-glucono-1,5-lactone + H2O = 6-phospho-D-gluconate + H(+)</text>
        <dbReference type="Rhea" id="RHEA:12556"/>
        <dbReference type="ChEBI" id="CHEBI:15377"/>
        <dbReference type="ChEBI" id="CHEBI:15378"/>
        <dbReference type="ChEBI" id="CHEBI:57955"/>
        <dbReference type="ChEBI" id="CHEBI:58759"/>
        <dbReference type="EC" id="3.1.1.31"/>
    </reaction>
</comment>
<feature type="compositionally biased region" description="Basic and acidic residues" evidence="6">
    <location>
        <begin position="467"/>
        <end position="485"/>
    </location>
</feature>
<dbReference type="Proteomes" id="UP001157017">
    <property type="component" value="Unassembled WGS sequence"/>
</dbReference>
<comment type="caution">
    <text evidence="11">The sequence shown here is derived from an EMBL/GenBank/DDBJ whole genome shotgun (WGS) entry which is preliminary data.</text>
</comment>
<dbReference type="InterPro" id="IPR046801">
    <property type="entry name" value="OpcA_G6PD_N"/>
</dbReference>
<sequence>MVFKRAPHLPFESTATEELGRNALVVRVQPDEGITMRFGSKVPGTAMEVRDVTMDFGYGHAFTESSPEAYERLILDVLLGDPPLFPRHEEVEPRLEDPRPDRGVLGDAGPTRALPRRHLGPGRFRRDDGPRRPRLEAPVIVDLPGTTTAAVARELVDLRDAGGAIALGRVLTLVVVSDEAGAEEAIDAANEASREHPCRVIAVVQGDRRGDDRLDAQARVGGDAGASEVIVLCLHGRLTKHGASTVTPLLLPDSPVVAWWPSNPPKVPSQDPIGRMAQRRITDAATARNPRRALADRRDGYAAGDTDLAWTRVTKWRGLLAAALDQPPYESVEQATVTGASDSASTDLLAAWLGDRLGCTLVRGRDGAGSGLHSVRLHRSGGSIDLVRSDGSVAVLVAPGQPDRRIPLPRRPLAECLAEEPAPTRPRRDVRAHPARRARPARGRSPGHRATGRRRGHRRPARRCRSRHDEGRQAHDGDRRGRDGIQQHTGSGHVGVARQREHQVRYENRGSHRHQGHGQQGLGHQGHEHRGGHEDHGRHGREDRRQDDGTCWCRLPRSGRRAAERTEHRHEPFPRVVVHRDKQLLVESAAARLVTRLVDAQASRGVASVVLTGGGAGTGLLAALAASPARDAVDWSRVDVWWGDERFLPSGDPERNETQAREALLDHVPVDPARVHAMGASDGPDADVDAAAARYADEPAAAARASGTARDTVPAFDVLMLGVGPDAHVASLFPEMAGVHETERTAVGVHGSPKPPPLRVSLTLPAIAHAEEVWLVVAGADKAQAVGLALSGAGPVQAPAGAVAGRRSTLWLLDRDAATHVPAALVRIASA</sequence>
<dbReference type="InterPro" id="IPR022675">
    <property type="entry name" value="G6P_DH_C"/>
</dbReference>
<dbReference type="InterPro" id="IPR005900">
    <property type="entry name" value="6-phosphogluconolactonase_DevB"/>
</dbReference>
<dbReference type="InterPro" id="IPR046802">
    <property type="entry name" value="OpcA_G6PD_C"/>
</dbReference>
<dbReference type="NCBIfam" id="TIGR01198">
    <property type="entry name" value="pgl"/>
    <property type="match status" value="1"/>
</dbReference>
<comment type="pathway">
    <text evidence="3">Carbohydrate degradation; pentose phosphate pathway; D-ribulose 5-phosphate from D-glucose 6-phosphate (oxidative stage): step 2/3.</text>
</comment>
<feature type="compositionally biased region" description="Basic and acidic residues" evidence="6">
    <location>
        <begin position="88"/>
        <end position="104"/>
    </location>
</feature>
<feature type="compositionally biased region" description="Basic residues" evidence="6">
    <location>
        <begin position="433"/>
        <end position="466"/>
    </location>
</feature>
<dbReference type="Gene3D" id="3.30.360.10">
    <property type="entry name" value="Dihydrodipicolinate Reductase, domain 2"/>
    <property type="match status" value="1"/>
</dbReference>
<dbReference type="Gene3D" id="3.40.50.1360">
    <property type="match status" value="1"/>
</dbReference>
<dbReference type="InterPro" id="IPR037171">
    <property type="entry name" value="NagB/RpiA_transferase-like"/>
</dbReference>
<dbReference type="EC" id="3.1.1.31" evidence="4"/>
<feature type="domain" description="Glucose-6-phosphate dehydrogenase assembly protein OpcA N-terminal" evidence="9">
    <location>
        <begin position="189"/>
        <end position="298"/>
    </location>
</feature>
<dbReference type="Pfam" id="PF10128">
    <property type="entry name" value="OpcA_G6PD_assem"/>
    <property type="match status" value="1"/>
</dbReference>
<feature type="region of interest" description="Disordered" evidence="6">
    <location>
        <begin position="88"/>
        <end position="132"/>
    </location>
</feature>
<evidence type="ECO:0000256" key="4">
    <source>
        <dbReference type="ARBA" id="ARBA00013198"/>
    </source>
</evidence>
<dbReference type="PANTHER" id="PTHR38658:SF1">
    <property type="entry name" value="OXPP CYCLE PROTEIN OPCA-RELATED"/>
    <property type="match status" value="1"/>
</dbReference>